<dbReference type="AlphaFoldDB" id="A0A974P2A8"/>
<proteinExistence type="predicted"/>
<protein>
    <submittedName>
        <fullName evidence="2">Uncharacterized protein</fullName>
    </submittedName>
</protein>
<sequence>MIDGIRAPLMGGQTGSGTYPILALLAVVGWLSVFTAFTLTRRRIVHYL</sequence>
<name>A0A974P2A8_9CAUL</name>
<reference evidence="2" key="1">
    <citation type="submission" date="2021-01" db="EMBL/GenBank/DDBJ databases">
        <title>Genome sequence of Phenylobacterium sp. 20VBR1 isolated from a valley glaceir, Ny-Alesund, Svalbard.</title>
        <authorList>
            <person name="Thomas F.A."/>
            <person name="Krishnan K.P."/>
            <person name="Sinha R.K."/>
        </authorList>
    </citation>
    <scope>NUCLEOTIDE SEQUENCE</scope>
    <source>
        <strain evidence="2">20VBR1</strain>
    </source>
</reference>
<evidence type="ECO:0000256" key="1">
    <source>
        <dbReference type="SAM" id="Phobius"/>
    </source>
</evidence>
<keyword evidence="1" id="KW-1133">Transmembrane helix</keyword>
<evidence type="ECO:0000313" key="2">
    <source>
        <dbReference type="EMBL" id="QQZ49926.1"/>
    </source>
</evidence>
<keyword evidence="1" id="KW-0472">Membrane</keyword>
<organism evidence="2">
    <name type="scientific">Phenylobacterium glaciei</name>
    <dbReference type="NCBI Taxonomy" id="2803784"/>
    <lineage>
        <taxon>Bacteria</taxon>
        <taxon>Pseudomonadati</taxon>
        <taxon>Pseudomonadota</taxon>
        <taxon>Alphaproteobacteria</taxon>
        <taxon>Caulobacterales</taxon>
        <taxon>Caulobacteraceae</taxon>
        <taxon>Phenylobacterium</taxon>
    </lineage>
</organism>
<keyword evidence="1" id="KW-0812">Transmembrane</keyword>
<accession>A0A974P2A8</accession>
<feature type="transmembrane region" description="Helical" evidence="1">
    <location>
        <begin position="19"/>
        <end position="39"/>
    </location>
</feature>
<dbReference type="EMBL" id="CP068570">
    <property type="protein sequence ID" value="QQZ49926.1"/>
    <property type="molecule type" value="Genomic_DNA"/>
</dbReference>
<gene>
    <name evidence="2" type="ORF">JKL49_25015</name>
</gene>